<gene>
    <name evidence="4" type="ORF">EI16_10870</name>
</gene>
<dbReference type="PANTHER" id="PTHR43103">
    <property type="entry name" value="NUCLEOSIDE-DIPHOSPHATE-SUGAR EPIMERASE"/>
    <property type="match status" value="1"/>
</dbReference>
<evidence type="ECO:0000313" key="5">
    <source>
        <dbReference type="Proteomes" id="UP000027341"/>
    </source>
</evidence>
<comment type="caution">
    <text evidence="4">The sequence shown here is derived from an EMBL/GenBank/DDBJ whole genome shotgun (WGS) entry which is preliminary data.</text>
</comment>
<dbReference type="InterPro" id="IPR036291">
    <property type="entry name" value="NAD(P)-bd_dom_sf"/>
</dbReference>
<reference evidence="4 5" key="1">
    <citation type="submission" date="2014-04" db="EMBL/GenBank/DDBJ databases">
        <title>Draft genome sequence of Hydrogenovibrio marinus MH-110, a model organism for aerobic H2 metabolism.</title>
        <authorList>
            <person name="Cha H.J."/>
            <person name="Jo B.H."/>
            <person name="Hwang B.H."/>
        </authorList>
    </citation>
    <scope>NUCLEOTIDE SEQUENCE [LARGE SCALE GENOMIC DNA]</scope>
    <source>
        <strain evidence="4 5">MH-110</strain>
    </source>
</reference>
<dbReference type="PANTHER" id="PTHR43103:SF3">
    <property type="entry name" value="ADP-L-GLYCERO-D-MANNO-HEPTOSE-6-EPIMERASE"/>
    <property type="match status" value="1"/>
</dbReference>
<keyword evidence="5" id="KW-1185">Reference proteome</keyword>
<dbReference type="AlphaFoldDB" id="A0A066ZWV5"/>
<evidence type="ECO:0000313" key="4">
    <source>
        <dbReference type="EMBL" id="KDN96739.1"/>
    </source>
</evidence>
<evidence type="ECO:0000259" key="3">
    <source>
        <dbReference type="Pfam" id="PF01370"/>
    </source>
</evidence>
<dbReference type="EMBL" id="JMIU01000001">
    <property type="protein sequence ID" value="KDN96739.1"/>
    <property type="molecule type" value="Genomic_DNA"/>
</dbReference>
<dbReference type="Pfam" id="PF01370">
    <property type="entry name" value="Epimerase"/>
    <property type="match status" value="1"/>
</dbReference>
<sequence>MKIAILGATSQIAKDLILSIRDREPEHELILFSRSNKKVSEQFELLGESVNYPCFEYVDFNEQFSFDVIINFIGIGDPAAALDMGRDIFEVTEYFDNLVLNYLRNCPSSKYIFISSGAVFGGNFERPVDNNTTSVIHLNQLQQTDWYGVAKLNAEAKHRAIQHFDIVDVRVFNYFSSTLNVNARFLITDIIRAIKNKEKLQTAPENIVRDFITPVDFYYLISRIIQSPPGVNFALDCYTKEPVDKFSLLNTFSEKYGLEYCIKRDGVSVNATGAKLNYYSINKIAYKVGYQPSMTSLEGVLDQVRKMSLIS</sequence>
<accession>A0A066ZWV5</accession>
<evidence type="ECO:0000256" key="1">
    <source>
        <dbReference type="ARBA" id="ARBA00022857"/>
    </source>
</evidence>
<dbReference type="STRING" id="28885.EI16_10870"/>
<dbReference type="Proteomes" id="UP000027341">
    <property type="component" value="Unassembled WGS sequence"/>
</dbReference>
<organism evidence="4 5">
    <name type="scientific">Hydrogenovibrio marinus</name>
    <dbReference type="NCBI Taxonomy" id="28885"/>
    <lineage>
        <taxon>Bacteria</taxon>
        <taxon>Pseudomonadati</taxon>
        <taxon>Pseudomonadota</taxon>
        <taxon>Gammaproteobacteria</taxon>
        <taxon>Thiotrichales</taxon>
        <taxon>Piscirickettsiaceae</taxon>
        <taxon>Hydrogenovibrio</taxon>
    </lineage>
</organism>
<keyword evidence="2" id="KW-0119">Carbohydrate metabolism</keyword>
<dbReference type="InterPro" id="IPR001509">
    <property type="entry name" value="Epimerase_deHydtase"/>
</dbReference>
<feature type="domain" description="NAD-dependent epimerase/dehydratase" evidence="3">
    <location>
        <begin position="3"/>
        <end position="227"/>
    </location>
</feature>
<proteinExistence type="predicted"/>
<dbReference type="RefSeq" id="WP_029907715.1">
    <property type="nucleotide sequence ID" value="NZ_AP020335.1"/>
</dbReference>
<name>A0A066ZWV5_HYDMR</name>
<dbReference type="Gene3D" id="3.40.50.720">
    <property type="entry name" value="NAD(P)-binding Rossmann-like Domain"/>
    <property type="match status" value="1"/>
</dbReference>
<protein>
    <submittedName>
        <fullName evidence="4">Epimerase</fullName>
    </submittedName>
</protein>
<evidence type="ECO:0000256" key="2">
    <source>
        <dbReference type="ARBA" id="ARBA00023277"/>
    </source>
</evidence>
<dbReference type="SUPFAM" id="SSF51735">
    <property type="entry name" value="NAD(P)-binding Rossmann-fold domains"/>
    <property type="match status" value="1"/>
</dbReference>
<keyword evidence="1" id="KW-0521">NADP</keyword>